<reference evidence="4" key="1">
    <citation type="submission" date="2023-06" db="EMBL/GenBank/DDBJ databases">
        <title>Identification and characterization of horizontal gene transfer across gut microbiota members of farm animals based on homology search.</title>
        <authorList>
            <person name="Zeman M."/>
            <person name="Kubasova T."/>
            <person name="Jahodarova E."/>
            <person name="Nykrynova M."/>
            <person name="Rychlik I."/>
        </authorList>
    </citation>
    <scope>NUCLEOTIDE SEQUENCE [LARGE SCALE GENOMIC DNA]</scope>
    <source>
        <strain evidence="4">ET39</strain>
    </source>
</reference>
<dbReference type="InterPro" id="IPR051471">
    <property type="entry name" value="Bacterial_PTS_sugar_comp"/>
</dbReference>
<dbReference type="EMBL" id="JAUDCG010000025">
    <property type="protein sequence ID" value="MDM8157318.1"/>
    <property type="molecule type" value="Genomic_DNA"/>
</dbReference>
<dbReference type="InterPro" id="IPR004701">
    <property type="entry name" value="PTS_EIIA_man-typ"/>
</dbReference>
<reference evidence="3 4" key="2">
    <citation type="submission" date="2023-06" db="EMBL/GenBank/DDBJ databases">
        <title>Identification and characterization of horizontal gene transfer across gut microbiota members of farm animals based on homology search.</title>
        <authorList>
            <person name="Schwarzerova J."/>
            <person name="Nykrynova M."/>
            <person name="Jureckova K."/>
            <person name="Cejkova D."/>
            <person name="Rychlik I."/>
        </authorList>
    </citation>
    <scope>NUCLEOTIDE SEQUENCE [LARGE SCALE GENOMIC DNA]</scope>
    <source>
        <strain evidence="3 4">ET39</strain>
    </source>
</reference>
<evidence type="ECO:0000313" key="4">
    <source>
        <dbReference type="Proteomes" id="UP001529340"/>
    </source>
</evidence>
<dbReference type="Pfam" id="PF03610">
    <property type="entry name" value="EIIA-man"/>
    <property type="match status" value="1"/>
</dbReference>
<evidence type="ECO:0000313" key="3">
    <source>
        <dbReference type="EMBL" id="MDM8157318.1"/>
    </source>
</evidence>
<dbReference type="InterPro" id="IPR036662">
    <property type="entry name" value="PTS_EIIA_man-typ_sf"/>
</dbReference>
<evidence type="ECO:0000259" key="2">
    <source>
        <dbReference type="PROSITE" id="PS51096"/>
    </source>
</evidence>
<dbReference type="PANTHER" id="PTHR33799:SF1">
    <property type="entry name" value="PTS SYSTEM MANNOSE-SPECIFIC EIIAB COMPONENT-RELATED"/>
    <property type="match status" value="1"/>
</dbReference>
<dbReference type="SUPFAM" id="SSF53062">
    <property type="entry name" value="PTS system fructose IIA component-like"/>
    <property type="match status" value="1"/>
</dbReference>
<dbReference type="Proteomes" id="UP001529340">
    <property type="component" value="Unassembled WGS sequence"/>
</dbReference>
<dbReference type="PROSITE" id="PS51096">
    <property type="entry name" value="PTS_EIIA_TYPE_4"/>
    <property type="match status" value="1"/>
</dbReference>
<name>A0ABT7UEC9_9FIRM</name>
<keyword evidence="1" id="KW-0808">Transferase</keyword>
<evidence type="ECO:0000256" key="1">
    <source>
        <dbReference type="ARBA" id="ARBA00022679"/>
    </source>
</evidence>
<comment type="caution">
    <text evidence="3">The sequence shown here is derived from an EMBL/GenBank/DDBJ whole genome shotgun (WGS) entry which is preliminary data.</text>
</comment>
<keyword evidence="4" id="KW-1185">Reference proteome</keyword>
<accession>A0ABT7UEC9</accession>
<sequence length="149" mass="16600">MCRLLLLSHSELSRSFYDTAELIMGRPDPQVSYIVLPYGQDMDIYQKAIEETVASAETDGILILTDLFGGSPFMITSRVYGKYHTTVPMEIVCGMNLSMVIETVAALKQSVSLGRLKEIALEAGRKGIVDFSERLQSQYQKKGGTPYEH</sequence>
<reference evidence="3 4" key="3">
    <citation type="submission" date="2023-06" db="EMBL/GenBank/DDBJ databases">
        <authorList>
            <person name="Zeman M."/>
            <person name="Kubasova T."/>
            <person name="Jahodarova E."/>
            <person name="Nykrynova M."/>
            <person name="Rychlik I."/>
        </authorList>
    </citation>
    <scope>NUCLEOTIDE SEQUENCE [LARGE SCALE GENOMIC DNA]</scope>
    <source>
        <strain evidence="3 4">ET39</strain>
    </source>
</reference>
<dbReference type="PANTHER" id="PTHR33799">
    <property type="entry name" value="PTS PERMEASE-RELATED-RELATED"/>
    <property type="match status" value="1"/>
</dbReference>
<organism evidence="3 4">
    <name type="scientific">Amedibacillus dolichus</name>
    <dbReference type="NCBI Taxonomy" id="31971"/>
    <lineage>
        <taxon>Bacteria</taxon>
        <taxon>Bacillati</taxon>
        <taxon>Bacillota</taxon>
        <taxon>Erysipelotrichia</taxon>
        <taxon>Erysipelotrichales</taxon>
        <taxon>Erysipelotrichaceae</taxon>
        <taxon>Amedibacillus</taxon>
    </lineage>
</organism>
<protein>
    <recommendedName>
        <fullName evidence="2">PTS EIIA type-4 domain-containing protein</fullName>
    </recommendedName>
</protein>
<feature type="domain" description="PTS EIIA type-4" evidence="2">
    <location>
        <begin position="1"/>
        <end position="128"/>
    </location>
</feature>
<proteinExistence type="predicted"/>
<dbReference type="RefSeq" id="WP_289607779.1">
    <property type="nucleotide sequence ID" value="NZ_JAUDCG010000025.1"/>
</dbReference>
<gene>
    <name evidence="3" type="ORF">QUV96_06680</name>
</gene>
<dbReference type="Gene3D" id="3.40.50.510">
    <property type="entry name" value="Phosphotransferase system, mannose-type IIA component"/>
    <property type="match status" value="1"/>
</dbReference>